<comment type="caution">
    <text evidence="1">Lacks conserved residue(s) required for the propagation of feature annotation.</text>
</comment>
<organism evidence="5 6">
    <name type="scientific">Coniosporium apollinis (strain CBS 100218)</name>
    <name type="common">Rock-inhabiting black yeast</name>
    <dbReference type="NCBI Taxonomy" id="1168221"/>
    <lineage>
        <taxon>Eukaryota</taxon>
        <taxon>Fungi</taxon>
        <taxon>Dikarya</taxon>
        <taxon>Ascomycota</taxon>
        <taxon>Pezizomycotina</taxon>
        <taxon>Dothideomycetes</taxon>
        <taxon>Dothideomycetes incertae sedis</taxon>
        <taxon>Coniosporium</taxon>
    </lineage>
</organism>
<evidence type="ECO:0000256" key="3">
    <source>
        <dbReference type="SAM" id="Phobius"/>
    </source>
</evidence>
<evidence type="ECO:0000313" key="5">
    <source>
        <dbReference type="EMBL" id="EON66248.1"/>
    </source>
</evidence>
<feature type="compositionally biased region" description="Polar residues" evidence="2">
    <location>
        <begin position="147"/>
        <end position="158"/>
    </location>
</feature>
<evidence type="ECO:0000256" key="1">
    <source>
        <dbReference type="PROSITE-ProRule" id="PRU00076"/>
    </source>
</evidence>
<keyword evidence="3" id="KW-1133">Transmembrane helix</keyword>
<dbReference type="OrthoDB" id="283575at2759"/>
<keyword evidence="3" id="KW-0472">Membrane</keyword>
<feature type="compositionally biased region" description="Acidic residues" evidence="2">
    <location>
        <begin position="274"/>
        <end position="285"/>
    </location>
</feature>
<keyword evidence="6" id="KW-1185">Reference proteome</keyword>
<feature type="disulfide bond" evidence="1">
    <location>
        <begin position="672"/>
        <end position="681"/>
    </location>
</feature>
<evidence type="ECO:0000256" key="2">
    <source>
        <dbReference type="SAM" id="MobiDB-lite"/>
    </source>
</evidence>
<dbReference type="Proteomes" id="UP000016924">
    <property type="component" value="Unassembled WGS sequence"/>
</dbReference>
<feature type="compositionally biased region" description="Basic and acidic residues" evidence="2">
    <location>
        <begin position="106"/>
        <end position="115"/>
    </location>
</feature>
<dbReference type="STRING" id="1168221.R7YWN1"/>
<sequence length="914" mass="95492">MSYASPRPLAPTGASDLASQDKPESRGGSVKAARERLRVAKDPRSRVAGDARQRRAEPSLRTPPSGSHVSPPRNGLLQQSETLTPPSSSESARGFIHPPGPQWPLPDHRVIEPPRGRSPTGQQPSGKKTPPQRPPRPNHVASALDPTASQPVGTSSTPHPARGGLRPLENPWHEDDSHSPTYASPDMSRPVTISSQTSSGSSSATIPDFPIPAMHAAPRRSPNLGPPPSARRGPSSYYSNMSYVSPIAEETESRKSRGSFASSTVIPGRGIQDFFEDATPSEEEGPAGLNHGRESRASDHGEESGLVRKASLGKRHKPALTTIKSGDNLRTVDKEPAQYPSPSREGGIVGQAAVAAGAAGGAFAAGLGQSRNRSQTEKELEGGFLSSGTGLLDPSSPSSSSTESLDDFKRKEMMLDTKTPPARSAARSPLPPVDSKVEQILGGLGKGGALDSDAIGRFKSPTQTSLSERVGSRRPPRLDVDSIRDAEARGSLTSLPDLIRRATRLAANLDRGKTASRLGLNHFDSSSSERHRFDDEKRRSGSLSDILSSFPPPGLGSSIGDGTPGRTISRMPSNLAMGQLASDQPGGSHKPQSRRRRCCGMPLWGFATLLVILLILIIAAIIIPIVLIVLPNREANAAAAADRAIAECQRSLTCENGGTAVLGATGTCSCLCSNGFTGERCTTVSDAGCITTTIAGVDDATVGSAIPRLLQDAQTNFSIPLDATTLLSLFSSTNLRCASENALVTFSGLSARSVPDWDNLIAPSPPPPPAATTTTTTPPRLPRRQQTPHEPGIPQTSNGVIFAARPTSSPTPSSQSPSSASSTASPESDALRTNATVLDFARVAVLYVFQESRTFDAAVDAQGILNTFFAGNLVVAGGAGGGDGVSASSLALENGFGVDLVGLRVLVANGTWVP</sequence>
<protein>
    <recommendedName>
        <fullName evidence="4">EGF-like domain-containing protein</fullName>
    </recommendedName>
</protein>
<dbReference type="PROSITE" id="PS01186">
    <property type="entry name" value="EGF_2"/>
    <property type="match status" value="1"/>
</dbReference>
<accession>R7YWN1</accession>
<feature type="compositionally biased region" description="Low complexity" evidence="2">
    <location>
        <begin position="386"/>
        <end position="403"/>
    </location>
</feature>
<dbReference type="eggNOG" id="ENOG502RXHJ">
    <property type="taxonomic scope" value="Eukaryota"/>
</dbReference>
<evidence type="ECO:0000313" key="6">
    <source>
        <dbReference type="Proteomes" id="UP000016924"/>
    </source>
</evidence>
<feature type="region of interest" description="Disordered" evidence="2">
    <location>
        <begin position="1"/>
        <end position="346"/>
    </location>
</feature>
<proteinExistence type="predicted"/>
<feature type="compositionally biased region" description="Low complexity" evidence="2">
    <location>
        <begin position="78"/>
        <end position="91"/>
    </location>
</feature>
<reference evidence="6" key="1">
    <citation type="submission" date="2012-06" db="EMBL/GenBank/DDBJ databases">
        <title>The genome sequence of Coniosporium apollinis CBS 100218.</title>
        <authorList>
            <consortium name="The Broad Institute Genome Sequencing Platform"/>
            <person name="Cuomo C."/>
            <person name="Gorbushina A."/>
            <person name="Noack S."/>
            <person name="Walker B."/>
            <person name="Young S.K."/>
            <person name="Zeng Q."/>
            <person name="Gargeya S."/>
            <person name="Fitzgerald M."/>
            <person name="Haas B."/>
            <person name="Abouelleil A."/>
            <person name="Alvarado L."/>
            <person name="Arachchi H.M."/>
            <person name="Berlin A.M."/>
            <person name="Chapman S.B."/>
            <person name="Goldberg J."/>
            <person name="Griggs A."/>
            <person name="Gujja S."/>
            <person name="Hansen M."/>
            <person name="Howarth C."/>
            <person name="Imamovic A."/>
            <person name="Larimer J."/>
            <person name="McCowan C."/>
            <person name="Montmayeur A."/>
            <person name="Murphy C."/>
            <person name="Neiman D."/>
            <person name="Pearson M."/>
            <person name="Priest M."/>
            <person name="Roberts A."/>
            <person name="Saif S."/>
            <person name="Shea T."/>
            <person name="Sisk P."/>
            <person name="Sykes S."/>
            <person name="Wortman J."/>
            <person name="Nusbaum C."/>
            <person name="Birren B."/>
        </authorList>
    </citation>
    <scope>NUCLEOTIDE SEQUENCE [LARGE SCALE GENOMIC DNA]</scope>
    <source>
        <strain evidence="6">CBS 100218</strain>
    </source>
</reference>
<feature type="compositionally biased region" description="Basic and acidic residues" evidence="2">
    <location>
        <begin position="32"/>
        <end position="58"/>
    </location>
</feature>
<feature type="compositionally biased region" description="Basic and acidic residues" evidence="2">
    <location>
        <begin position="527"/>
        <end position="539"/>
    </location>
</feature>
<feature type="compositionally biased region" description="Basic and acidic residues" evidence="2">
    <location>
        <begin position="406"/>
        <end position="415"/>
    </location>
</feature>
<gene>
    <name evidence="5" type="ORF">W97_05641</name>
</gene>
<dbReference type="CDD" id="cd00054">
    <property type="entry name" value="EGF_CA"/>
    <property type="match status" value="1"/>
</dbReference>
<feature type="region of interest" description="Disordered" evidence="2">
    <location>
        <begin position="757"/>
        <end position="829"/>
    </location>
</feature>
<feature type="compositionally biased region" description="Basic and acidic residues" evidence="2">
    <location>
        <begin position="291"/>
        <end position="306"/>
    </location>
</feature>
<feature type="transmembrane region" description="Helical" evidence="3">
    <location>
        <begin position="603"/>
        <end position="630"/>
    </location>
</feature>
<dbReference type="HOGENOM" id="CLU_009769_0_0_1"/>
<dbReference type="RefSeq" id="XP_007781565.1">
    <property type="nucleotide sequence ID" value="XM_007783375.1"/>
</dbReference>
<dbReference type="EMBL" id="JH767579">
    <property type="protein sequence ID" value="EON66248.1"/>
    <property type="molecule type" value="Genomic_DNA"/>
</dbReference>
<dbReference type="PANTHER" id="PTHR17178">
    <property type="entry name" value="SECRETORY GRANULE PROTEOGLYCAN CORE PROTEIN"/>
    <property type="match status" value="1"/>
</dbReference>
<feature type="domain" description="EGF-like" evidence="4">
    <location>
        <begin position="644"/>
        <end position="682"/>
    </location>
</feature>
<dbReference type="GeneID" id="19902952"/>
<keyword evidence="1" id="KW-0245">EGF-like domain</keyword>
<dbReference type="Gene3D" id="2.10.25.10">
    <property type="entry name" value="Laminin"/>
    <property type="match status" value="1"/>
</dbReference>
<dbReference type="PROSITE" id="PS00022">
    <property type="entry name" value="EGF_1"/>
    <property type="match status" value="1"/>
</dbReference>
<feature type="region of interest" description="Disordered" evidence="2">
    <location>
        <begin position="367"/>
        <end position="433"/>
    </location>
</feature>
<keyword evidence="1" id="KW-1015">Disulfide bond</keyword>
<feature type="compositionally biased region" description="Low complexity" evidence="2">
    <location>
        <begin position="230"/>
        <end position="239"/>
    </location>
</feature>
<keyword evidence="3" id="KW-0812">Transmembrane</keyword>
<dbReference type="AlphaFoldDB" id="R7YWN1"/>
<dbReference type="InterPro" id="IPR000742">
    <property type="entry name" value="EGF"/>
</dbReference>
<feature type="compositionally biased region" description="Low complexity" evidence="2">
    <location>
        <begin position="803"/>
        <end position="828"/>
    </location>
</feature>
<dbReference type="OMA" id="TCSCICT"/>
<dbReference type="PROSITE" id="PS50026">
    <property type="entry name" value="EGF_3"/>
    <property type="match status" value="1"/>
</dbReference>
<dbReference type="PANTHER" id="PTHR17178:SF0">
    <property type="entry name" value="SERGLYCIN"/>
    <property type="match status" value="1"/>
</dbReference>
<name>R7YWN1_CONA1</name>
<feature type="region of interest" description="Disordered" evidence="2">
    <location>
        <begin position="518"/>
        <end position="571"/>
    </location>
</feature>
<feature type="compositionally biased region" description="Low complexity" evidence="2">
    <location>
        <begin position="194"/>
        <end position="203"/>
    </location>
</feature>
<evidence type="ECO:0000259" key="4">
    <source>
        <dbReference type="PROSITE" id="PS50026"/>
    </source>
</evidence>